<feature type="chain" id="PRO_5015508621" description="LPXTG-domain-containing protein" evidence="3">
    <location>
        <begin position="22"/>
        <end position="521"/>
    </location>
</feature>
<proteinExistence type="predicted"/>
<comment type="caution">
    <text evidence="4">The sequence shown here is derived from an EMBL/GenBank/DDBJ whole genome shotgun (WGS) entry which is preliminary data.</text>
</comment>
<feature type="transmembrane region" description="Helical" evidence="2">
    <location>
        <begin position="233"/>
        <end position="254"/>
    </location>
</feature>
<feature type="region of interest" description="Disordered" evidence="1">
    <location>
        <begin position="329"/>
        <end position="384"/>
    </location>
</feature>
<feature type="region of interest" description="Disordered" evidence="1">
    <location>
        <begin position="432"/>
        <end position="507"/>
    </location>
</feature>
<dbReference type="EMBL" id="LCWV01000011">
    <property type="protein sequence ID" value="PWI69672.1"/>
    <property type="molecule type" value="Genomic_DNA"/>
</dbReference>
<evidence type="ECO:0000256" key="3">
    <source>
        <dbReference type="SAM" id="SignalP"/>
    </source>
</evidence>
<evidence type="ECO:0000256" key="1">
    <source>
        <dbReference type="SAM" id="MobiDB-lite"/>
    </source>
</evidence>
<feature type="compositionally biased region" description="Polar residues" evidence="1">
    <location>
        <begin position="352"/>
        <end position="366"/>
    </location>
</feature>
<evidence type="ECO:0000313" key="4">
    <source>
        <dbReference type="EMBL" id="PWI69672.1"/>
    </source>
</evidence>
<feature type="signal peptide" evidence="3">
    <location>
        <begin position="1"/>
        <end position="21"/>
    </location>
</feature>
<accession>A0A2U3E590</accession>
<keyword evidence="2" id="KW-0812">Transmembrane</keyword>
<evidence type="ECO:0000256" key="2">
    <source>
        <dbReference type="SAM" id="Phobius"/>
    </source>
</evidence>
<evidence type="ECO:0000313" key="5">
    <source>
        <dbReference type="Proteomes" id="UP000245956"/>
    </source>
</evidence>
<gene>
    <name evidence="4" type="ORF">PCL_00584</name>
</gene>
<keyword evidence="2" id="KW-0472">Membrane</keyword>
<keyword evidence="3" id="KW-0732">Signal</keyword>
<dbReference type="AlphaFoldDB" id="A0A2U3E590"/>
<organism evidence="4 5">
    <name type="scientific">Purpureocillium lilacinum</name>
    <name type="common">Paecilomyces lilacinus</name>
    <dbReference type="NCBI Taxonomy" id="33203"/>
    <lineage>
        <taxon>Eukaryota</taxon>
        <taxon>Fungi</taxon>
        <taxon>Dikarya</taxon>
        <taxon>Ascomycota</taxon>
        <taxon>Pezizomycotina</taxon>
        <taxon>Sordariomycetes</taxon>
        <taxon>Hypocreomycetidae</taxon>
        <taxon>Hypocreales</taxon>
        <taxon>Ophiocordycipitaceae</taxon>
        <taxon>Purpureocillium</taxon>
    </lineage>
</organism>
<evidence type="ECO:0008006" key="6">
    <source>
        <dbReference type="Google" id="ProtNLM"/>
    </source>
</evidence>
<sequence>MAPPMRAALFLLLAETRLLHALQVTPGSHCATYCLDSPGGNPFKASDSTTNTTDISCRDRDYSTTDKGIKFKTCLDCLQNSSKVDKDESDLRWYIYNLRYALATCLFAEPHALPNYTLDSTCNIDQACKPLKDPLTADGLDPVPKQTSGYCTANDGTFMGSHLSSCIGCLQATEGQVYLSNFMIALQAGCQQDPQDGSTLNLSGSVFTTSAVNMTSSKTKDDQDKGGSLPPSAIAGIVVGIVLIFLAAICLFAVHWRREKTRDAWDDSRYFDNYATTPGLYGSQGAVELSKAQRRYFTGTAFGEKESPFTSSGEYYDYVAAETSGRCGSAAAGPRAAHRGRSSALPTHAAYNPNTVSRNSNQSTTGHHPLAPPAVHRPSRSNTPDSFAVQAYLNAAQDSANLVAQQQPIPTAEPKPRSSRISKIPSLALASLPKLRVPKRHSPPKASGETLTPGGVHRGHEMHISRPVSDEDPRFLDRPIGGPVVTARERPPHLLPPESIGRADPYMEVPLRSGKSTLYGY</sequence>
<feature type="compositionally biased region" description="Basic and acidic residues" evidence="1">
    <location>
        <begin position="458"/>
        <end position="477"/>
    </location>
</feature>
<protein>
    <recommendedName>
        <fullName evidence="6">LPXTG-domain-containing protein</fullName>
    </recommendedName>
</protein>
<dbReference type="Proteomes" id="UP000245956">
    <property type="component" value="Unassembled WGS sequence"/>
</dbReference>
<keyword evidence="2" id="KW-1133">Transmembrane helix</keyword>
<name>A0A2U3E590_PURLI</name>
<reference evidence="4 5" key="1">
    <citation type="journal article" date="2016" name="Front. Microbiol.">
        <title>Genome and transcriptome sequences reveal the specific parasitism of the nematophagous Purpureocillium lilacinum 36-1.</title>
        <authorList>
            <person name="Xie J."/>
            <person name="Li S."/>
            <person name="Mo C."/>
            <person name="Xiao X."/>
            <person name="Peng D."/>
            <person name="Wang G."/>
            <person name="Xiao Y."/>
        </authorList>
    </citation>
    <scope>NUCLEOTIDE SEQUENCE [LARGE SCALE GENOMIC DNA]</scope>
    <source>
        <strain evidence="4 5">36-1</strain>
    </source>
</reference>